<gene>
    <name evidence="2" type="ORF">AMTR_s00041p00195050</name>
</gene>
<feature type="non-terminal residue" evidence="2">
    <location>
        <position position="275"/>
    </location>
</feature>
<evidence type="ECO:0000256" key="1">
    <source>
        <dbReference type="SAM" id="MobiDB-lite"/>
    </source>
</evidence>
<dbReference type="Gramene" id="ERN13435">
    <property type="protein sequence ID" value="ERN13435"/>
    <property type="gene ID" value="AMTR_s00041p00195050"/>
</dbReference>
<organism evidence="2 3">
    <name type="scientific">Amborella trichopoda</name>
    <dbReference type="NCBI Taxonomy" id="13333"/>
    <lineage>
        <taxon>Eukaryota</taxon>
        <taxon>Viridiplantae</taxon>
        <taxon>Streptophyta</taxon>
        <taxon>Embryophyta</taxon>
        <taxon>Tracheophyta</taxon>
        <taxon>Spermatophyta</taxon>
        <taxon>Magnoliopsida</taxon>
        <taxon>Amborellales</taxon>
        <taxon>Amborellaceae</taxon>
        <taxon>Amborella</taxon>
    </lineage>
</organism>
<keyword evidence="3" id="KW-1185">Reference proteome</keyword>
<dbReference type="Proteomes" id="UP000017836">
    <property type="component" value="Unassembled WGS sequence"/>
</dbReference>
<sequence>MRALATFAAIASWRQLYSPSRSAIPVRLFSPRVAARSSPTFSILAMVPPPQPTSFWHPSTTHVPTPAVPSPSPSDGPGSYPVPPPNPFELPSSQSFSPLVTTHISPPFPSPSRSSPSFALHISSPHTSLPSADGTCCTTILCPHPVLLLLLLDAPDEEPPFSIQRPNPPLTSRPNPRLLPSLPLLQAPSLSIPLPFSVFYLDPLDSSFCHPLSPFPIPLNCFSFQGPFAIQGPLSLSPYFFCNPSSPFLAGHAPFPLPRVPDPHPPPWNSPGPPA</sequence>
<accession>W1Q0G5</accession>
<proteinExistence type="predicted"/>
<dbReference type="EMBL" id="KI392588">
    <property type="protein sequence ID" value="ERN13435.1"/>
    <property type="molecule type" value="Genomic_DNA"/>
</dbReference>
<feature type="region of interest" description="Disordered" evidence="1">
    <location>
        <begin position="55"/>
        <end position="87"/>
    </location>
</feature>
<reference evidence="3" key="1">
    <citation type="journal article" date="2013" name="Science">
        <title>The Amborella genome and the evolution of flowering plants.</title>
        <authorList>
            <consortium name="Amborella Genome Project"/>
        </authorList>
    </citation>
    <scope>NUCLEOTIDE SEQUENCE [LARGE SCALE GENOMIC DNA]</scope>
</reference>
<name>W1Q0G5_AMBTC</name>
<dbReference type="AlphaFoldDB" id="W1Q0G5"/>
<evidence type="ECO:0000313" key="3">
    <source>
        <dbReference type="Proteomes" id="UP000017836"/>
    </source>
</evidence>
<dbReference type="STRING" id="13333.W1Q0G5"/>
<evidence type="ECO:0000313" key="2">
    <source>
        <dbReference type="EMBL" id="ERN13435.1"/>
    </source>
</evidence>
<dbReference type="HOGENOM" id="CLU_1014054_0_0_1"/>
<protein>
    <submittedName>
        <fullName evidence="2">Uncharacterized protein</fullName>
    </submittedName>
</protein>
<feature type="compositionally biased region" description="Pro residues" evidence="1">
    <location>
        <begin position="66"/>
        <end position="87"/>
    </location>
</feature>